<dbReference type="AlphaFoldDB" id="A0A6I6JDK6"/>
<keyword evidence="5" id="KW-1185">Reference proteome</keyword>
<sequence>MKLLRYFFLAALFAVLPLRAATAEDATLPIVFEDYPPYEYVEDGEVKGINLDLIREAFRRMGVTPYFEPRPWKRAIYQLQAGEILALSSGFKTPEREKFALFPAPLAMETNVIACRAGLNANVHSLEDIRDLRVGVVSAYVYGDPFDSMTGLNKVEAQSSEHLLRMLLENRVDVAVGNKAVFRYLALKLNREKDIRIAYVLGSQPLYVMFSKIRGPKTAELAKRFGNVMKGMVKDGTFDRILKRY</sequence>
<dbReference type="Proteomes" id="UP000428328">
    <property type="component" value="Chromosome"/>
</dbReference>
<dbReference type="RefSeq" id="WP_158946310.1">
    <property type="nucleotide sequence ID" value="NZ_CP046400.1"/>
</dbReference>
<dbReference type="EMBL" id="CP046400">
    <property type="protein sequence ID" value="QGY39098.1"/>
    <property type="molecule type" value="Genomic_DNA"/>
</dbReference>
<dbReference type="PANTHER" id="PTHR35936:SF25">
    <property type="entry name" value="ABC TRANSPORTER SUBSTRATE-BINDING PROTEIN"/>
    <property type="match status" value="1"/>
</dbReference>
<dbReference type="KEGG" id="psel:GM415_02815"/>
<dbReference type="Pfam" id="PF00497">
    <property type="entry name" value="SBP_bac_3"/>
    <property type="match status" value="1"/>
</dbReference>
<reference evidence="4 5" key="1">
    <citation type="submission" date="2019-11" db="EMBL/GenBank/DDBJ databases">
        <authorList>
            <person name="Zheng R.K."/>
            <person name="Sun C.M."/>
        </authorList>
    </citation>
    <scope>NUCLEOTIDE SEQUENCE [LARGE SCALE GENOMIC DNA]</scope>
    <source>
        <strain evidence="4 5">SRB007</strain>
    </source>
</reference>
<evidence type="ECO:0000313" key="4">
    <source>
        <dbReference type="EMBL" id="QGY39098.1"/>
    </source>
</evidence>
<protein>
    <submittedName>
        <fullName evidence="4">Transporter substrate-binding domain-containing protein</fullName>
    </submittedName>
</protein>
<evidence type="ECO:0000256" key="2">
    <source>
        <dbReference type="SAM" id="SignalP"/>
    </source>
</evidence>
<name>A0A6I6JDK6_9BACT</name>
<dbReference type="SUPFAM" id="SSF53850">
    <property type="entry name" value="Periplasmic binding protein-like II"/>
    <property type="match status" value="1"/>
</dbReference>
<dbReference type="SMART" id="SM00062">
    <property type="entry name" value="PBPb"/>
    <property type="match status" value="1"/>
</dbReference>
<evidence type="ECO:0000259" key="3">
    <source>
        <dbReference type="SMART" id="SM00062"/>
    </source>
</evidence>
<evidence type="ECO:0000256" key="1">
    <source>
        <dbReference type="ARBA" id="ARBA00022729"/>
    </source>
</evidence>
<feature type="chain" id="PRO_5026039781" evidence="2">
    <location>
        <begin position="21"/>
        <end position="245"/>
    </location>
</feature>
<dbReference type="PANTHER" id="PTHR35936">
    <property type="entry name" value="MEMBRANE-BOUND LYTIC MUREIN TRANSGLYCOSYLASE F"/>
    <property type="match status" value="1"/>
</dbReference>
<organism evidence="4 5">
    <name type="scientific">Pseudodesulfovibrio cashew</name>
    <dbReference type="NCBI Taxonomy" id="2678688"/>
    <lineage>
        <taxon>Bacteria</taxon>
        <taxon>Pseudomonadati</taxon>
        <taxon>Thermodesulfobacteriota</taxon>
        <taxon>Desulfovibrionia</taxon>
        <taxon>Desulfovibrionales</taxon>
        <taxon>Desulfovibrionaceae</taxon>
    </lineage>
</organism>
<gene>
    <name evidence="4" type="ORF">GM415_02815</name>
</gene>
<proteinExistence type="predicted"/>
<dbReference type="InterPro" id="IPR001638">
    <property type="entry name" value="Solute-binding_3/MltF_N"/>
</dbReference>
<feature type="signal peptide" evidence="2">
    <location>
        <begin position="1"/>
        <end position="20"/>
    </location>
</feature>
<feature type="domain" description="Solute-binding protein family 3/N-terminal" evidence="3">
    <location>
        <begin position="27"/>
        <end position="245"/>
    </location>
</feature>
<evidence type="ECO:0000313" key="5">
    <source>
        <dbReference type="Proteomes" id="UP000428328"/>
    </source>
</evidence>
<dbReference type="Gene3D" id="3.40.190.10">
    <property type="entry name" value="Periplasmic binding protein-like II"/>
    <property type="match status" value="2"/>
</dbReference>
<accession>A0A6I6JDK6</accession>
<keyword evidence="1 2" id="KW-0732">Signal</keyword>